<dbReference type="Proteomes" id="UP000194127">
    <property type="component" value="Unassembled WGS sequence"/>
</dbReference>
<evidence type="ECO:0000313" key="2">
    <source>
        <dbReference type="EMBL" id="OSX68110.1"/>
    </source>
</evidence>
<dbReference type="GeneID" id="36328549"/>
<evidence type="ECO:0008006" key="4">
    <source>
        <dbReference type="Google" id="ProtNLM"/>
    </source>
</evidence>
<keyword evidence="1" id="KW-0732">Signal</keyword>
<dbReference type="OrthoDB" id="2744708at2759"/>
<dbReference type="RefSeq" id="XP_024344904.1">
    <property type="nucleotide sequence ID" value="XM_024483600.1"/>
</dbReference>
<gene>
    <name evidence="2" type="ORF">POSPLADRAFT_1127239</name>
</gene>
<protein>
    <recommendedName>
        <fullName evidence="4">ABC transmembrane type-1 domain-containing protein</fullName>
    </recommendedName>
</protein>
<proteinExistence type="predicted"/>
<feature type="chain" id="PRO_5010886747" description="ABC transmembrane type-1 domain-containing protein" evidence="1">
    <location>
        <begin position="23"/>
        <end position="486"/>
    </location>
</feature>
<name>A0A1X6NHX2_9APHY</name>
<organism evidence="2 3">
    <name type="scientific">Postia placenta MAD-698-R-SB12</name>
    <dbReference type="NCBI Taxonomy" id="670580"/>
    <lineage>
        <taxon>Eukaryota</taxon>
        <taxon>Fungi</taxon>
        <taxon>Dikarya</taxon>
        <taxon>Basidiomycota</taxon>
        <taxon>Agaricomycotina</taxon>
        <taxon>Agaricomycetes</taxon>
        <taxon>Polyporales</taxon>
        <taxon>Adustoporiaceae</taxon>
        <taxon>Rhodonia</taxon>
    </lineage>
</organism>
<evidence type="ECO:0000313" key="3">
    <source>
        <dbReference type="Proteomes" id="UP000194127"/>
    </source>
</evidence>
<dbReference type="STRING" id="670580.A0A1X6NHX2"/>
<reference evidence="2 3" key="1">
    <citation type="submission" date="2017-04" db="EMBL/GenBank/DDBJ databases">
        <title>Genome Sequence of the Model Brown-Rot Fungus Postia placenta SB12.</title>
        <authorList>
            <consortium name="DOE Joint Genome Institute"/>
            <person name="Gaskell J."/>
            <person name="Kersten P."/>
            <person name="Larrondo L.F."/>
            <person name="Canessa P."/>
            <person name="Martinez D."/>
            <person name="Hibbett D."/>
            <person name="Schmoll M."/>
            <person name="Kubicek C.P."/>
            <person name="Martinez A.T."/>
            <person name="Yadav J."/>
            <person name="Master E."/>
            <person name="Magnuson J.K."/>
            <person name="James T."/>
            <person name="Yaver D."/>
            <person name="Berka R."/>
            <person name="Labutti K."/>
            <person name="Lipzen A."/>
            <person name="Aerts A."/>
            <person name="Barry K."/>
            <person name="Henrissat B."/>
            <person name="Blanchette R."/>
            <person name="Grigoriev I."/>
            <person name="Cullen D."/>
        </authorList>
    </citation>
    <scope>NUCLEOTIDE SEQUENCE [LARGE SCALE GENOMIC DNA]</scope>
    <source>
        <strain evidence="2 3">MAD-698-R-SB12</strain>
    </source>
</reference>
<evidence type="ECO:0000256" key="1">
    <source>
        <dbReference type="SAM" id="SignalP"/>
    </source>
</evidence>
<keyword evidence="3" id="KW-1185">Reference proteome</keyword>
<dbReference type="AlphaFoldDB" id="A0A1X6NHX2"/>
<accession>A0A1X6NHX2</accession>
<sequence length="486" mass="54336">MQFKYLTVVFAAWASLLGAASALPQPSKYPSSNLSTAMKKSQDVEPAADAFDIQDQKRVKHTRIGVWDLYEARKDPQKLGIPGAALVYQYKQIVRALPYLWTVLNDAVRIKNGILLLSLYAVVQILKALVPAAALWYSGQLLSVVQSAAETRTVDRSFLLRVFAGRTLCAVAERLLRYAENELCRPFTTRMYHHFEVHLARARARLDVPTYGDVVVKRQFQEVDPAFCGNLPWRSLDMIASAVTLVVQMFTQTAVLFRILKEQPDGLVLAAITIAHSAFHWFDDQSEPLYTAGGKPLHRDFEVATKISYTPAVWAATTKNADFIKLEGLRTLITQTCFRKELVAGNLGTYCASEFKRMVERLGSTPRGEMYTLSAMTDRRSIISFKSLLEKCWGELPQVVFALRAVQYPASIPVSLASLQLIRQTATSFGSDVAYFIETFGSMAEQLSRARQLYEVAEIPNVVPDGHEPFPENVQKARAGLAVELK</sequence>
<feature type="signal peptide" evidence="1">
    <location>
        <begin position="1"/>
        <end position="22"/>
    </location>
</feature>
<dbReference type="EMBL" id="KZ110591">
    <property type="protein sequence ID" value="OSX68110.1"/>
    <property type="molecule type" value="Genomic_DNA"/>
</dbReference>